<sequence length="68" mass="7826">MVQGPQVCARFPVKAVFPVAVRGPCCSCGCRFSSCFSFEHLIFLHLACQRSFRFYDDQMVQISRFDVR</sequence>
<reference evidence="1" key="1">
    <citation type="journal article" date="2017" name="Nature">
        <title>The sunflower genome provides insights into oil metabolism, flowering and Asterid evolution.</title>
        <authorList>
            <person name="Badouin H."/>
            <person name="Gouzy J."/>
            <person name="Grassa C.J."/>
            <person name="Murat F."/>
            <person name="Staton S.E."/>
            <person name="Cottret L."/>
            <person name="Lelandais-Briere C."/>
            <person name="Owens G.L."/>
            <person name="Carrere S."/>
            <person name="Mayjonade B."/>
            <person name="Legrand L."/>
            <person name="Gill N."/>
            <person name="Kane N.C."/>
            <person name="Bowers J.E."/>
            <person name="Hubner S."/>
            <person name="Bellec A."/>
            <person name="Berard A."/>
            <person name="Berges H."/>
            <person name="Blanchet N."/>
            <person name="Boniface M.C."/>
            <person name="Brunel D."/>
            <person name="Catrice O."/>
            <person name="Chaidir N."/>
            <person name="Claudel C."/>
            <person name="Donnadieu C."/>
            <person name="Faraut T."/>
            <person name="Fievet G."/>
            <person name="Helmstetter N."/>
            <person name="King M."/>
            <person name="Knapp S.J."/>
            <person name="Lai Z."/>
            <person name="Le Paslier M.C."/>
            <person name="Lippi Y."/>
            <person name="Lorenzon L."/>
            <person name="Mandel J.R."/>
            <person name="Marage G."/>
            <person name="Marchand G."/>
            <person name="Marquand E."/>
            <person name="Bret-Mestries E."/>
            <person name="Morien E."/>
            <person name="Nambeesan S."/>
            <person name="Nguyen T."/>
            <person name="Pegot-Espagnet P."/>
            <person name="Pouilly N."/>
            <person name="Raftis F."/>
            <person name="Sallet E."/>
            <person name="Schiex T."/>
            <person name="Thomas J."/>
            <person name="Vandecasteele C."/>
            <person name="Vares D."/>
            <person name="Vear F."/>
            <person name="Vautrin S."/>
            <person name="Crespi M."/>
            <person name="Mangin B."/>
            <person name="Burke J.M."/>
            <person name="Salse J."/>
            <person name="Munos S."/>
            <person name="Vincourt P."/>
            <person name="Rieseberg L.H."/>
            <person name="Langlade N.B."/>
        </authorList>
    </citation>
    <scope>NUCLEOTIDE SEQUENCE</scope>
    <source>
        <tissue evidence="1">Leaves</tissue>
    </source>
</reference>
<accession>A0A9K3E103</accession>
<gene>
    <name evidence="1" type="ORF">HanXRQr2_Chr15g0699141</name>
</gene>
<dbReference type="EMBL" id="MNCJ02000330">
    <property type="protein sequence ID" value="KAF5765046.1"/>
    <property type="molecule type" value="Genomic_DNA"/>
</dbReference>
<dbReference type="Gramene" id="mRNA:HanXRQr2_Chr15g0699141">
    <property type="protein sequence ID" value="CDS:HanXRQr2_Chr15g0699141.1"/>
    <property type="gene ID" value="HanXRQr2_Chr15g0699141"/>
</dbReference>
<dbReference type="AlphaFoldDB" id="A0A9K3E103"/>
<comment type="caution">
    <text evidence="1">The sequence shown here is derived from an EMBL/GenBank/DDBJ whole genome shotgun (WGS) entry which is preliminary data.</text>
</comment>
<keyword evidence="2" id="KW-1185">Reference proteome</keyword>
<name>A0A9K3E103_HELAN</name>
<protein>
    <submittedName>
        <fullName evidence="1">Uncharacterized protein</fullName>
    </submittedName>
</protein>
<proteinExistence type="predicted"/>
<evidence type="ECO:0000313" key="1">
    <source>
        <dbReference type="EMBL" id="KAF5765046.1"/>
    </source>
</evidence>
<evidence type="ECO:0000313" key="2">
    <source>
        <dbReference type="Proteomes" id="UP000215914"/>
    </source>
</evidence>
<organism evidence="1 2">
    <name type="scientific">Helianthus annuus</name>
    <name type="common">Common sunflower</name>
    <dbReference type="NCBI Taxonomy" id="4232"/>
    <lineage>
        <taxon>Eukaryota</taxon>
        <taxon>Viridiplantae</taxon>
        <taxon>Streptophyta</taxon>
        <taxon>Embryophyta</taxon>
        <taxon>Tracheophyta</taxon>
        <taxon>Spermatophyta</taxon>
        <taxon>Magnoliopsida</taxon>
        <taxon>eudicotyledons</taxon>
        <taxon>Gunneridae</taxon>
        <taxon>Pentapetalae</taxon>
        <taxon>asterids</taxon>
        <taxon>campanulids</taxon>
        <taxon>Asterales</taxon>
        <taxon>Asteraceae</taxon>
        <taxon>Asteroideae</taxon>
        <taxon>Heliantheae alliance</taxon>
        <taxon>Heliantheae</taxon>
        <taxon>Helianthus</taxon>
    </lineage>
</organism>
<dbReference type="Proteomes" id="UP000215914">
    <property type="component" value="Unassembled WGS sequence"/>
</dbReference>
<reference evidence="1" key="2">
    <citation type="submission" date="2020-06" db="EMBL/GenBank/DDBJ databases">
        <title>Helianthus annuus Genome sequencing and assembly Release 2.</title>
        <authorList>
            <person name="Gouzy J."/>
            <person name="Langlade N."/>
            <person name="Munos S."/>
        </authorList>
    </citation>
    <scope>NUCLEOTIDE SEQUENCE</scope>
    <source>
        <tissue evidence="1">Leaves</tissue>
    </source>
</reference>